<dbReference type="Pfam" id="PF24368">
    <property type="entry name" value="DUF7524"/>
    <property type="match status" value="1"/>
</dbReference>
<dbReference type="AlphaFoldDB" id="A0ABD5ZR84"/>
<keyword evidence="1" id="KW-0472">Membrane</keyword>
<dbReference type="GeneID" id="79267780"/>
<keyword evidence="1" id="KW-1133">Transmembrane helix</keyword>
<evidence type="ECO:0000256" key="1">
    <source>
        <dbReference type="SAM" id="Phobius"/>
    </source>
</evidence>
<feature type="transmembrane region" description="Helical" evidence="1">
    <location>
        <begin position="161"/>
        <end position="180"/>
    </location>
</feature>
<keyword evidence="3" id="KW-1185">Reference proteome</keyword>
<sequence>MTDTLVAEINRTGLHSLEVPEAFETDDTFVVELRNRGESTHVHLHLDDALSSVARLDATNHYVRSGDARRVRVEVGGDGIDRTGSLKIVTAHGAQTRYVTVGIDTTVSEVRVDPDLGTPRDPEPGGPLADADPLTVSALGLGLVAVLLAAGAVLAADGVNVALGVLAVLAGLVAGGLATLR</sequence>
<protein>
    <submittedName>
        <fullName evidence="2">Uncharacterized protein</fullName>
    </submittedName>
</protein>
<evidence type="ECO:0000313" key="3">
    <source>
        <dbReference type="Proteomes" id="UP001596398"/>
    </source>
</evidence>
<proteinExistence type="predicted"/>
<feature type="transmembrane region" description="Helical" evidence="1">
    <location>
        <begin position="134"/>
        <end position="155"/>
    </location>
</feature>
<comment type="caution">
    <text evidence="2">The sequence shown here is derived from an EMBL/GenBank/DDBJ whole genome shotgun (WGS) entry which is preliminary data.</text>
</comment>
<organism evidence="2 3">
    <name type="scientific">Halosegnis marinus</name>
    <dbReference type="NCBI Taxonomy" id="3034023"/>
    <lineage>
        <taxon>Archaea</taxon>
        <taxon>Methanobacteriati</taxon>
        <taxon>Methanobacteriota</taxon>
        <taxon>Stenosarchaea group</taxon>
        <taxon>Halobacteria</taxon>
        <taxon>Halobacteriales</taxon>
        <taxon>Natronomonadaceae</taxon>
        <taxon>Halosegnis</taxon>
    </lineage>
</organism>
<dbReference type="InterPro" id="IPR055946">
    <property type="entry name" value="DUF7524"/>
</dbReference>
<name>A0ABD5ZR84_9EURY</name>
<dbReference type="EMBL" id="JBHTAP010000001">
    <property type="protein sequence ID" value="MFC7236074.1"/>
    <property type="molecule type" value="Genomic_DNA"/>
</dbReference>
<dbReference type="RefSeq" id="WP_276234225.1">
    <property type="nucleotide sequence ID" value="NZ_CP119802.1"/>
</dbReference>
<evidence type="ECO:0000313" key="2">
    <source>
        <dbReference type="EMBL" id="MFC7236074.1"/>
    </source>
</evidence>
<keyword evidence="1" id="KW-0812">Transmembrane</keyword>
<dbReference type="Proteomes" id="UP001596398">
    <property type="component" value="Unassembled WGS sequence"/>
</dbReference>
<reference evidence="2 3" key="1">
    <citation type="journal article" date="2019" name="Int. J. Syst. Evol. Microbiol.">
        <title>The Global Catalogue of Microorganisms (GCM) 10K type strain sequencing project: providing services to taxonomists for standard genome sequencing and annotation.</title>
        <authorList>
            <consortium name="The Broad Institute Genomics Platform"/>
            <consortium name="The Broad Institute Genome Sequencing Center for Infectious Disease"/>
            <person name="Wu L."/>
            <person name="Ma J."/>
        </authorList>
    </citation>
    <scope>NUCLEOTIDE SEQUENCE [LARGE SCALE GENOMIC DNA]</scope>
    <source>
        <strain evidence="2 3">DT85</strain>
    </source>
</reference>
<gene>
    <name evidence="2" type="ORF">ACFQJ4_12180</name>
</gene>
<accession>A0ABD5ZR84</accession>